<feature type="region of interest" description="Disordered" evidence="1">
    <location>
        <begin position="310"/>
        <end position="350"/>
    </location>
</feature>
<protein>
    <submittedName>
        <fullName evidence="2">Uncharacterized protein</fullName>
    </submittedName>
</protein>
<organism evidence="2 3">
    <name type="scientific">Nocardia nova</name>
    <dbReference type="NCBI Taxonomy" id="37330"/>
    <lineage>
        <taxon>Bacteria</taxon>
        <taxon>Bacillati</taxon>
        <taxon>Actinomycetota</taxon>
        <taxon>Actinomycetes</taxon>
        <taxon>Mycobacteriales</taxon>
        <taxon>Nocardiaceae</taxon>
        <taxon>Nocardia</taxon>
    </lineage>
</organism>
<name>A0A2S6AKV9_9NOCA</name>
<dbReference type="Proteomes" id="UP000239874">
    <property type="component" value="Unassembled WGS sequence"/>
</dbReference>
<proteinExistence type="predicted"/>
<gene>
    <name evidence="2" type="ORF">C5E45_23910</name>
</gene>
<comment type="caution">
    <text evidence="2">The sequence shown here is derived from an EMBL/GenBank/DDBJ whole genome shotgun (WGS) entry which is preliminary data.</text>
</comment>
<evidence type="ECO:0000256" key="1">
    <source>
        <dbReference type="SAM" id="MobiDB-lite"/>
    </source>
</evidence>
<dbReference type="EMBL" id="PSZC01000018">
    <property type="protein sequence ID" value="PPJ35852.1"/>
    <property type="molecule type" value="Genomic_DNA"/>
</dbReference>
<reference evidence="2 3" key="1">
    <citation type="submission" date="2018-02" db="EMBL/GenBank/DDBJ databases">
        <title>8 Nocardia nova and 1 Nocardia cyriacigeorgica strain used for evolution to TMP-SMX.</title>
        <authorList>
            <person name="Mehta H."/>
            <person name="Weng J."/>
            <person name="Shamoo Y."/>
        </authorList>
    </citation>
    <scope>NUCLEOTIDE SEQUENCE [LARGE SCALE GENOMIC DNA]</scope>
    <source>
        <strain evidence="2 3">MDA3139</strain>
    </source>
</reference>
<evidence type="ECO:0000313" key="2">
    <source>
        <dbReference type="EMBL" id="PPJ35852.1"/>
    </source>
</evidence>
<sequence length="377" mass="39328">MSYPPNDIHAETSREDGTADLDHLGRIALLAKVQDLAAEHNRLADAVGASLPPDSQPDPETAAAIDAAMPLVGEAAVSLRNARREAEQAGIPARDVETAYAIGCQGVRSTDTLTTLQNLAAERDRVVFENAGIAADNDHLRRAAEAERSQRTATSEEAAALKQQLAAAHALNGTDLGAIFRGWQAETESPVTQHFRAPVLEQGTGVDAVSPPGGDLTVYTAEIQVTQPGADEPVRLRPEVELPTEARAADWVRTQLSTLGCALDAHVCVTAEAAGRDGTVPVLTAAGYPHVVDENVEQWRIRVAAPARGFDPALAPDTPQARPASDPTFTPSAGDLLSASFDEAEPSPGWVNDNGVVTALADHARGAGAEVDGAGPG</sequence>
<dbReference type="AlphaFoldDB" id="A0A2S6AKV9"/>
<accession>A0A2S6AKV9</accession>
<evidence type="ECO:0000313" key="3">
    <source>
        <dbReference type="Proteomes" id="UP000239874"/>
    </source>
</evidence>